<sequence>MRVVIQRVNHAAVRIDGEVVGQIGKGFLLLVGLKEGDGADQVKKAADKIAKMRIFEDEAGKTNLSLKDVGGAILSVSQFTLLANTKKGNRPSFVDAMRPPKSQELWEEFNQHLRLAGFEVETGKFGADMKVELENDGPFTIVLDLDE</sequence>
<dbReference type="EC" id="3.1.1.-" evidence="5"/>
<dbReference type="HAMAP" id="MF_00518">
    <property type="entry name" value="Deacylase_Dtd"/>
    <property type="match status" value="1"/>
</dbReference>
<dbReference type="GO" id="GO:0000049">
    <property type="term" value="F:tRNA binding"/>
    <property type="evidence" value="ECO:0007669"/>
    <property type="project" value="UniProtKB-UniRule"/>
</dbReference>
<comment type="function">
    <text evidence="5">An aminoacyl-tRNA editing enzyme that deacylates mischarged D-aminoacyl-tRNAs. Also deacylates mischarged glycyl-tRNA(Ala), protecting cells against glycine mischarging by AlaRS. Acts via tRNA-based rather than protein-based catalysis; rejects L-amino acids rather than detecting D-amino acids in the active site. By recycling D-aminoacyl-tRNA to D-amino acids and free tRNA molecules, this enzyme counteracts the toxicity associated with the formation of D-aminoacyl-tRNA entities in vivo and helps enforce protein L-homochirality.</text>
</comment>
<dbReference type="Proteomes" id="UP000009311">
    <property type="component" value="Unassembled WGS sequence"/>
</dbReference>
<comment type="subcellular location">
    <subcellularLocation>
        <location evidence="5">Cytoplasm</location>
    </subcellularLocation>
</comment>
<dbReference type="PANTHER" id="PTHR10472">
    <property type="entry name" value="D-TYROSYL-TRNA TYR DEACYLASE"/>
    <property type="match status" value="1"/>
</dbReference>
<dbReference type="RefSeq" id="WP_009560171.1">
    <property type="nucleotide sequence ID" value="NZ_AYZN01000001.1"/>
</dbReference>
<feature type="short sequence motif" description="Gly-cisPro motif, important for rejection of L-amino acids" evidence="5">
    <location>
        <begin position="137"/>
        <end position="138"/>
    </location>
</feature>
<dbReference type="EMBL" id="CAKD01000023">
    <property type="protein sequence ID" value="CCI85619.1"/>
    <property type="molecule type" value="Genomic_DNA"/>
</dbReference>
<comment type="subunit">
    <text evidence="5">Homodimer.</text>
</comment>
<reference evidence="6 7" key="1">
    <citation type="submission" date="2012-06" db="EMBL/GenBank/DDBJ databases">
        <title>Draft Genome Sequence of Lactobacillus pasteurii CRBIP 24.76T.</title>
        <authorList>
            <person name="Cousin S."/>
            <person name="Bouchier C."/>
            <person name="Loux V."/>
            <person name="Ma L."/>
            <person name="Creno S."/>
            <person name="Bizet C."/>
            <person name="Clermont D."/>
        </authorList>
    </citation>
    <scope>NUCLEOTIDE SEQUENCE [LARGE SCALE GENOMIC DNA]</scope>
    <source>
        <strain evidence="7">CRBIP 24.76T</strain>
    </source>
</reference>
<evidence type="ECO:0000256" key="5">
    <source>
        <dbReference type="HAMAP-Rule" id="MF_00518"/>
    </source>
</evidence>
<comment type="similarity">
    <text evidence="1 5">Belongs to the DTD family.</text>
</comment>
<comment type="catalytic activity">
    <reaction evidence="5">
        <text>a D-aminoacyl-tRNA + H2O = a tRNA + a D-alpha-amino acid + H(+)</text>
        <dbReference type="Rhea" id="RHEA:13953"/>
        <dbReference type="Rhea" id="RHEA-COMP:10123"/>
        <dbReference type="Rhea" id="RHEA-COMP:10124"/>
        <dbReference type="ChEBI" id="CHEBI:15377"/>
        <dbReference type="ChEBI" id="CHEBI:15378"/>
        <dbReference type="ChEBI" id="CHEBI:59871"/>
        <dbReference type="ChEBI" id="CHEBI:78442"/>
        <dbReference type="ChEBI" id="CHEBI:79333"/>
        <dbReference type="EC" id="3.1.1.96"/>
    </reaction>
</comment>
<dbReference type="GO" id="GO:0005737">
    <property type="term" value="C:cytoplasm"/>
    <property type="evidence" value="ECO:0007669"/>
    <property type="project" value="UniProtKB-SubCell"/>
</dbReference>
<dbReference type="Pfam" id="PF02580">
    <property type="entry name" value="Tyr_Deacylase"/>
    <property type="match status" value="1"/>
</dbReference>
<evidence type="ECO:0000256" key="2">
    <source>
        <dbReference type="ARBA" id="ARBA00022490"/>
    </source>
</evidence>
<keyword evidence="7" id="KW-1185">Reference proteome</keyword>
<evidence type="ECO:0000256" key="1">
    <source>
        <dbReference type="ARBA" id="ARBA00009673"/>
    </source>
</evidence>
<evidence type="ECO:0000313" key="7">
    <source>
        <dbReference type="Proteomes" id="UP000009311"/>
    </source>
</evidence>
<comment type="catalytic activity">
    <reaction evidence="5">
        <text>glycyl-tRNA(Ala) + H2O = tRNA(Ala) + glycine + H(+)</text>
        <dbReference type="Rhea" id="RHEA:53744"/>
        <dbReference type="Rhea" id="RHEA-COMP:9657"/>
        <dbReference type="Rhea" id="RHEA-COMP:13640"/>
        <dbReference type="ChEBI" id="CHEBI:15377"/>
        <dbReference type="ChEBI" id="CHEBI:15378"/>
        <dbReference type="ChEBI" id="CHEBI:57305"/>
        <dbReference type="ChEBI" id="CHEBI:78442"/>
        <dbReference type="ChEBI" id="CHEBI:78522"/>
    </reaction>
</comment>
<comment type="caution">
    <text evidence="6">The sequence shown here is derived from an EMBL/GenBank/DDBJ whole genome shotgun (WGS) entry which is preliminary data.</text>
</comment>
<dbReference type="CDD" id="cd00563">
    <property type="entry name" value="Dtyr_deacylase"/>
    <property type="match status" value="1"/>
</dbReference>
<evidence type="ECO:0000256" key="3">
    <source>
        <dbReference type="ARBA" id="ARBA00022555"/>
    </source>
</evidence>
<dbReference type="EC" id="3.1.1.96" evidence="5"/>
<dbReference type="PATRIC" id="fig|1423790.3.peg.215"/>
<dbReference type="GO" id="GO:0106026">
    <property type="term" value="F:Gly-tRNA(Ala) deacylase activity"/>
    <property type="evidence" value="ECO:0007669"/>
    <property type="project" value="UniProtKB-UniRule"/>
</dbReference>
<organism evidence="6 7">
    <name type="scientific">Lactobacillus pasteurii DSM 23907 = CRBIP 24.76</name>
    <dbReference type="NCBI Taxonomy" id="1423790"/>
    <lineage>
        <taxon>Bacteria</taxon>
        <taxon>Bacillati</taxon>
        <taxon>Bacillota</taxon>
        <taxon>Bacilli</taxon>
        <taxon>Lactobacillales</taxon>
        <taxon>Lactobacillaceae</taxon>
        <taxon>Lactobacillus</taxon>
    </lineage>
</organism>
<dbReference type="Gene3D" id="3.50.80.10">
    <property type="entry name" value="D-tyrosyl-tRNA(Tyr) deacylase"/>
    <property type="match status" value="1"/>
</dbReference>
<keyword evidence="4 5" id="KW-0694">RNA-binding</keyword>
<comment type="domain">
    <text evidence="5">A Gly-cisPro motif from one monomer fits into the active site of the other monomer to allow specific chiral rejection of L-amino acids.</text>
</comment>
<dbReference type="AlphaFoldDB" id="I7KLV9"/>
<keyword evidence="2 5" id="KW-0963">Cytoplasm</keyword>
<dbReference type="PANTHER" id="PTHR10472:SF5">
    <property type="entry name" value="D-AMINOACYL-TRNA DEACYLASE 1"/>
    <property type="match status" value="1"/>
</dbReference>
<evidence type="ECO:0000313" key="6">
    <source>
        <dbReference type="EMBL" id="CCI85619.1"/>
    </source>
</evidence>
<dbReference type="eggNOG" id="COG1490">
    <property type="taxonomic scope" value="Bacteria"/>
</dbReference>
<proteinExistence type="inferred from homology"/>
<evidence type="ECO:0000256" key="4">
    <source>
        <dbReference type="ARBA" id="ARBA00022884"/>
    </source>
</evidence>
<dbReference type="GO" id="GO:0051500">
    <property type="term" value="F:D-tyrosyl-tRNA(Tyr) deacylase activity"/>
    <property type="evidence" value="ECO:0007669"/>
    <property type="project" value="TreeGrafter"/>
</dbReference>
<gene>
    <name evidence="5" type="primary">dtd</name>
    <name evidence="6" type="ORF">BN53_05915</name>
</gene>
<dbReference type="NCBIfam" id="TIGR00256">
    <property type="entry name" value="D-aminoacyl-tRNA deacylase"/>
    <property type="match status" value="1"/>
</dbReference>
<dbReference type="InterPro" id="IPR003732">
    <property type="entry name" value="Daa-tRNA_deacyls_DTD"/>
</dbReference>
<keyword evidence="5 6" id="KW-0378">Hydrolase</keyword>
<accession>I7KLV9</accession>
<keyword evidence="3 5" id="KW-0820">tRNA-binding</keyword>
<protein>
    <recommendedName>
        <fullName evidence="5">D-aminoacyl-tRNA deacylase</fullName>
        <shortName evidence="5">DTD</shortName>
        <ecNumber evidence="5">3.1.1.96</ecNumber>
    </recommendedName>
    <alternativeName>
        <fullName evidence="5">Gly-tRNA(Ala) deacylase</fullName>
        <ecNumber evidence="5">3.1.1.-</ecNumber>
    </alternativeName>
</protein>
<name>I7KLV9_9LACO</name>
<dbReference type="InterPro" id="IPR023509">
    <property type="entry name" value="DTD-like_sf"/>
</dbReference>
<dbReference type="SUPFAM" id="SSF69500">
    <property type="entry name" value="DTD-like"/>
    <property type="match status" value="1"/>
</dbReference>
<dbReference type="FunFam" id="3.50.80.10:FF:000001">
    <property type="entry name" value="D-aminoacyl-tRNA deacylase"/>
    <property type="match status" value="1"/>
</dbReference>
<dbReference type="STRING" id="1423790.BN53_05915"/>
<dbReference type="OrthoDB" id="9801395at2"/>
<dbReference type="GO" id="GO:0043908">
    <property type="term" value="F:Ser(Gly)-tRNA(Ala) hydrolase activity"/>
    <property type="evidence" value="ECO:0007669"/>
    <property type="project" value="UniProtKB-UniRule"/>
</dbReference>
<dbReference type="GO" id="GO:0019478">
    <property type="term" value="P:D-amino acid catabolic process"/>
    <property type="evidence" value="ECO:0007669"/>
    <property type="project" value="UniProtKB-UniRule"/>
</dbReference>